<protein>
    <submittedName>
        <fullName evidence="1">Uncharacterized protein</fullName>
    </submittedName>
</protein>
<accession>A0A177DTH5</accession>
<reference evidence="1 2" key="1">
    <citation type="submission" date="2016-05" db="EMBL/GenBank/DDBJ databases">
        <title>Comparative analysis of secretome profiles of manganese(II)-oxidizing ascomycete fungi.</title>
        <authorList>
            <consortium name="DOE Joint Genome Institute"/>
            <person name="Zeiner C.A."/>
            <person name="Purvine S.O."/>
            <person name="Zink E.M."/>
            <person name="Wu S."/>
            <person name="Pasa-Tolic L."/>
            <person name="Chaput D.L."/>
            <person name="Haridas S."/>
            <person name="Grigoriev I.V."/>
            <person name="Santelli C.M."/>
            <person name="Hansel C.M."/>
        </authorList>
    </citation>
    <scope>NUCLEOTIDE SEQUENCE [LARGE SCALE GENOMIC DNA]</scope>
    <source>
        <strain evidence="1 2">SRC1lrK2f</strain>
    </source>
</reference>
<dbReference type="GeneID" id="29118588"/>
<evidence type="ECO:0000313" key="2">
    <source>
        <dbReference type="Proteomes" id="UP000077248"/>
    </source>
</evidence>
<dbReference type="AlphaFoldDB" id="A0A177DTH5"/>
<evidence type="ECO:0000313" key="1">
    <source>
        <dbReference type="EMBL" id="OAG22540.1"/>
    </source>
</evidence>
<sequence length="189" mass="21730">MGWITIQKRVVLRDVRSFDFELCVICSRDDVLDVMKLQKTSLLNKPERLRAFDFVRTIVADPPTTHKPSLCICIATCRYEDQKKEESQKNHPTIPGLNTTSPSFTINREIKHPFALTTLQSIFLSYTTISITTTTPNPYQPTTCTTIKDASSNTLSLLWVRFPQSRFAQRPLPEQHRLLPQIKGRLVLR</sequence>
<keyword evidence="2" id="KW-1185">Reference proteome</keyword>
<gene>
    <name evidence="1" type="ORF">CC77DRAFT_734820</name>
</gene>
<dbReference type="Proteomes" id="UP000077248">
    <property type="component" value="Unassembled WGS sequence"/>
</dbReference>
<dbReference type="KEGG" id="aalt:CC77DRAFT_734820"/>
<dbReference type="RefSeq" id="XP_018387961.1">
    <property type="nucleotide sequence ID" value="XM_018532994.1"/>
</dbReference>
<name>A0A177DTH5_ALTAL</name>
<organism evidence="1 2">
    <name type="scientific">Alternaria alternata</name>
    <name type="common">Alternaria rot fungus</name>
    <name type="synonym">Torula alternata</name>
    <dbReference type="NCBI Taxonomy" id="5599"/>
    <lineage>
        <taxon>Eukaryota</taxon>
        <taxon>Fungi</taxon>
        <taxon>Dikarya</taxon>
        <taxon>Ascomycota</taxon>
        <taxon>Pezizomycotina</taxon>
        <taxon>Dothideomycetes</taxon>
        <taxon>Pleosporomycetidae</taxon>
        <taxon>Pleosporales</taxon>
        <taxon>Pleosporineae</taxon>
        <taxon>Pleosporaceae</taxon>
        <taxon>Alternaria</taxon>
        <taxon>Alternaria sect. Alternaria</taxon>
        <taxon>Alternaria alternata complex</taxon>
    </lineage>
</organism>
<proteinExistence type="predicted"/>
<dbReference type="VEuPathDB" id="FungiDB:CC77DRAFT_734820"/>
<dbReference type="EMBL" id="KV441474">
    <property type="protein sequence ID" value="OAG22540.1"/>
    <property type="molecule type" value="Genomic_DNA"/>
</dbReference>